<dbReference type="Proteomes" id="UP001180754">
    <property type="component" value="Unassembled WGS sequence"/>
</dbReference>
<sequence>MDTGQCRLACFSAAGFSDALRGEAARGGDGVLLIGVDELYGGAVPAAPR</sequence>
<comment type="caution">
    <text evidence="1">The sequence shown here is derived from an EMBL/GenBank/DDBJ whole genome shotgun (WGS) entry which is preliminary data.</text>
</comment>
<name>A0ABU2XPZ3_9ACTN</name>
<reference evidence="1" key="1">
    <citation type="submission" date="2024-05" db="EMBL/GenBank/DDBJ databases">
        <title>30 novel species of actinomycetes from the DSMZ collection.</title>
        <authorList>
            <person name="Nouioui I."/>
        </authorList>
    </citation>
    <scope>NUCLEOTIDE SEQUENCE</scope>
    <source>
        <strain evidence="1">DSM 41529</strain>
    </source>
</reference>
<dbReference type="RefSeq" id="WP_311728543.1">
    <property type="nucleotide sequence ID" value="NZ_JAVRFD010000023.1"/>
</dbReference>
<evidence type="ECO:0000313" key="2">
    <source>
        <dbReference type="Proteomes" id="UP001180754"/>
    </source>
</evidence>
<accession>A0ABU2XPZ3</accession>
<dbReference type="EMBL" id="JAVRFD010000023">
    <property type="protein sequence ID" value="MDT0547999.1"/>
    <property type="molecule type" value="Genomic_DNA"/>
</dbReference>
<keyword evidence="2" id="KW-1185">Reference proteome</keyword>
<organism evidence="1 2">
    <name type="scientific">Streptomyces lonegramiae</name>
    <dbReference type="NCBI Taxonomy" id="3075524"/>
    <lineage>
        <taxon>Bacteria</taxon>
        <taxon>Bacillati</taxon>
        <taxon>Actinomycetota</taxon>
        <taxon>Actinomycetes</taxon>
        <taxon>Kitasatosporales</taxon>
        <taxon>Streptomycetaceae</taxon>
        <taxon>Streptomyces</taxon>
    </lineage>
</organism>
<gene>
    <name evidence="1" type="ORF">RND15_35710</name>
</gene>
<protein>
    <submittedName>
        <fullName evidence="1">Uncharacterized protein</fullName>
    </submittedName>
</protein>
<evidence type="ECO:0000313" key="1">
    <source>
        <dbReference type="EMBL" id="MDT0547999.1"/>
    </source>
</evidence>
<proteinExistence type="predicted"/>